<evidence type="ECO:0000256" key="5">
    <source>
        <dbReference type="ARBA" id="ARBA00022989"/>
    </source>
</evidence>
<dbReference type="AlphaFoldDB" id="A0A1M6KI15"/>
<dbReference type="STRING" id="192903.SAMN04488513_10671"/>
<dbReference type="PANTHER" id="PTHR32507:SF0">
    <property type="entry name" value="NA(+)_H(+) ANTIPORTER 2-RELATED"/>
    <property type="match status" value="1"/>
</dbReference>
<dbReference type="GO" id="GO:1902600">
    <property type="term" value="P:proton transmembrane transport"/>
    <property type="evidence" value="ECO:0007669"/>
    <property type="project" value="InterPro"/>
</dbReference>
<feature type="region of interest" description="Disordered" evidence="8">
    <location>
        <begin position="450"/>
        <end position="471"/>
    </location>
</feature>
<evidence type="ECO:0000256" key="1">
    <source>
        <dbReference type="ARBA" id="ARBA00004651"/>
    </source>
</evidence>
<keyword evidence="4 9" id="KW-0812">Transmembrane</keyword>
<protein>
    <submittedName>
        <fullName evidence="11">Sodium/proton antiporter, CPA1 family</fullName>
    </submittedName>
</protein>
<feature type="transmembrane region" description="Helical" evidence="9">
    <location>
        <begin position="271"/>
        <end position="287"/>
    </location>
</feature>
<name>A0A1M6KI15_9FLAO</name>
<feature type="transmembrane region" description="Helical" evidence="9">
    <location>
        <begin position="424"/>
        <end position="442"/>
    </location>
</feature>
<feature type="transmembrane region" description="Helical" evidence="9">
    <location>
        <begin position="239"/>
        <end position="264"/>
    </location>
</feature>
<accession>A0A1M6KI15</accession>
<keyword evidence="2" id="KW-0813">Transport</keyword>
<dbReference type="InterPro" id="IPR006153">
    <property type="entry name" value="Cation/H_exchanger_TM"/>
</dbReference>
<reference evidence="12" key="1">
    <citation type="submission" date="2016-11" db="EMBL/GenBank/DDBJ databases">
        <authorList>
            <person name="Varghese N."/>
            <person name="Submissions S."/>
        </authorList>
    </citation>
    <scope>NUCLEOTIDE SEQUENCE [LARGE SCALE GENOMIC DNA]</scope>
    <source>
        <strain evidence="12">DSM 19858</strain>
    </source>
</reference>
<feature type="transmembrane region" description="Helical" evidence="9">
    <location>
        <begin position="210"/>
        <end position="227"/>
    </location>
</feature>
<feature type="transmembrane region" description="Helical" evidence="9">
    <location>
        <begin position="293"/>
        <end position="312"/>
    </location>
</feature>
<dbReference type="GO" id="GO:0005886">
    <property type="term" value="C:plasma membrane"/>
    <property type="evidence" value="ECO:0007669"/>
    <property type="project" value="UniProtKB-SubCell"/>
</dbReference>
<feature type="transmembrane region" description="Helical" evidence="9">
    <location>
        <begin position="363"/>
        <end position="383"/>
    </location>
</feature>
<evidence type="ECO:0000256" key="3">
    <source>
        <dbReference type="ARBA" id="ARBA00022449"/>
    </source>
</evidence>
<feature type="transmembrane region" description="Helical" evidence="9">
    <location>
        <begin position="7"/>
        <end position="27"/>
    </location>
</feature>
<feature type="transmembrane region" description="Helical" evidence="9">
    <location>
        <begin position="145"/>
        <end position="167"/>
    </location>
</feature>
<evidence type="ECO:0000256" key="6">
    <source>
        <dbReference type="ARBA" id="ARBA00023065"/>
    </source>
</evidence>
<evidence type="ECO:0000256" key="8">
    <source>
        <dbReference type="SAM" id="MobiDB-lite"/>
    </source>
</evidence>
<feature type="transmembrane region" description="Helical" evidence="9">
    <location>
        <begin position="179"/>
        <end position="198"/>
    </location>
</feature>
<evidence type="ECO:0000256" key="7">
    <source>
        <dbReference type="ARBA" id="ARBA00023136"/>
    </source>
</evidence>
<keyword evidence="6" id="KW-0406">Ion transport</keyword>
<keyword evidence="5 9" id="KW-1133">Transmembrane helix</keyword>
<evidence type="ECO:0000259" key="10">
    <source>
        <dbReference type="Pfam" id="PF00999"/>
    </source>
</evidence>
<comment type="subcellular location">
    <subcellularLocation>
        <location evidence="1">Cell membrane</location>
        <topology evidence="1">Multi-pass membrane protein</topology>
    </subcellularLocation>
</comment>
<sequence length="493" mass="54813">MSPHEYFYILSVLQIYIFFGSHNRYWAYPVLNDGLSRIARTKPQFFKTAMENISSYNLIIGAASIVIISFWFNGISKKTNIPSVLMLIVLGLALQFGLKFVLGDGMDFEKKLRGTLEIIGTVGLIMIVLEAALELELKREKLIPILKSMAIALIGLVGSAWVAALILHQFIEGMDMQSAWLYATPLSILSSAIIIPSVSGLRDDKKEFHIYESTFSDIMGIMMFYFLTGSLDPKTDSGAIGFAGNLVLTIAIAIVASYTLVLIFQKIKSQAKQFLLIAVLLLLYAIGKKMHLSSLIIILVFGLVIANVKLFFRGKTSVFLQEEKIQQIYHELHIITLETAFVVRTFFFVIFGITIVLSSLLSLNVALVSLLIIGSIYGIRYLILRIFIGKDILPQVFIAPRGLITILLFYAIPAEAQVRHFESGILLFVIIATSLVMTWAMIKDKKQTETLPDEADEGPAACHGTEDAHPLEPRMAVLRKGPVEESDKQAPQA</sequence>
<dbReference type="Proteomes" id="UP000184543">
    <property type="component" value="Unassembled WGS sequence"/>
</dbReference>
<dbReference type="EMBL" id="FQYU01000006">
    <property type="protein sequence ID" value="SHJ58540.1"/>
    <property type="molecule type" value="Genomic_DNA"/>
</dbReference>
<feature type="transmembrane region" description="Helical" evidence="9">
    <location>
        <begin position="392"/>
        <end position="412"/>
    </location>
</feature>
<dbReference type="GO" id="GO:0015297">
    <property type="term" value="F:antiporter activity"/>
    <property type="evidence" value="ECO:0007669"/>
    <property type="project" value="UniProtKB-KW"/>
</dbReference>
<dbReference type="PANTHER" id="PTHR32507">
    <property type="entry name" value="NA(+)/H(+) ANTIPORTER 1"/>
    <property type="match status" value="1"/>
</dbReference>
<feature type="domain" description="Cation/H+ exchanger transmembrane" evidence="10">
    <location>
        <begin position="71"/>
        <end position="436"/>
    </location>
</feature>
<evidence type="ECO:0000256" key="4">
    <source>
        <dbReference type="ARBA" id="ARBA00022692"/>
    </source>
</evidence>
<dbReference type="Pfam" id="PF00999">
    <property type="entry name" value="Na_H_Exchanger"/>
    <property type="match status" value="1"/>
</dbReference>
<keyword evidence="7 9" id="KW-0472">Membrane</keyword>
<feature type="transmembrane region" description="Helical" evidence="9">
    <location>
        <begin position="332"/>
        <end position="357"/>
    </location>
</feature>
<gene>
    <name evidence="11" type="ORF">SAMN04488513_10671</name>
</gene>
<proteinExistence type="predicted"/>
<organism evidence="11 12">
    <name type="scientific">Pseudozobellia thermophila</name>
    <dbReference type="NCBI Taxonomy" id="192903"/>
    <lineage>
        <taxon>Bacteria</taxon>
        <taxon>Pseudomonadati</taxon>
        <taxon>Bacteroidota</taxon>
        <taxon>Flavobacteriia</taxon>
        <taxon>Flavobacteriales</taxon>
        <taxon>Flavobacteriaceae</taxon>
        <taxon>Pseudozobellia</taxon>
    </lineage>
</organism>
<feature type="transmembrane region" description="Helical" evidence="9">
    <location>
        <begin position="84"/>
        <end position="102"/>
    </location>
</feature>
<keyword evidence="3" id="KW-0050">Antiport</keyword>
<evidence type="ECO:0000256" key="2">
    <source>
        <dbReference type="ARBA" id="ARBA00022448"/>
    </source>
</evidence>
<feature type="transmembrane region" description="Helical" evidence="9">
    <location>
        <begin position="53"/>
        <end position="72"/>
    </location>
</feature>
<keyword evidence="12" id="KW-1185">Reference proteome</keyword>
<evidence type="ECO:0000313" key="11">
    <source>
        <dbReference type="EMBL" id="SHJ58540.1"/>
    </source>
</evidence>
<evidence type="ECO:0000313" key="12">
    <source>
        <dbReference type="Proteomes" id="UP000184543"/>
    </source>
</evidence>
<evidence type="ECO:0000256" key="9">
    <source>
        <dbReference type="SAM" id="Phobius"/>
    </source>
</evidence>
<feature type="transmembrane region" description="Helical" evidence="9">
    <location>
        <begin position="114"/>
        <end position="133"/>
    </location>
</feature>